<dbReference type="InterPro" id="IPR045851">
    <property type="entry name" value="AMP-bd_C_sf"/>
</dbReference>
<dbReference type="WBParaSite" id="ACOC_0001176201-mRNA-1">
    <property type="protein sequence ID" value="ACOC_0001176201-mRNA-1"/>
    <property type="gene ID" value="ACOC_0001176201"/>
</dbReference>
<gene>
    <name evidence="2" type="ORF">ACOC_LOCUS11763</name>
</gene>
<dbReference type="SUPFAM" id="SSF50998">
    <property type="entry name" value="Quinoprotein alcohol dehydrogenase-like"/>
    <property type="match status" value="1"/>
</dbReference>
<dbReference type="InterPro" id="IPR052091">
    <property type="entry name" value="Beta-ala_Activ/Resist"/>
</dbReference>
<dbReference type="Gene3D" id="3.30.300.30">
    <property type="match status" value="1"/>
</dbReference>
<accession>A0A0R3PZ29</accession>
<dbReference type="Proteomes" id="UP000267027">
    <property type="component" value="Unassembled WGS sequence"/>
</dbReference>
<dbReference type="InterPro" id="IPR015943">
    <property type="entry name" value="WD40/YVTN_repeat-like_dom_sf"/>
</dbReference>
<feature type="domain" description="Pyrrolo-quinoline quinone repeat" evidence="1">
    <location>
        <begin position="337"/>
        <end position="407"/>
    </location>
</feature>
<proteinExistence type="predicted"/>
<keyword evidence="3" id="KW-1185">Reference proteome</keyword>
<dbReference type="InterPro" id="IPR011047">
    <property type="entry name" value="Quinoprotein_ADH-like_sf"/>
</dbReference>
<sequence length="515" mass="57342">MIISEFSIHEVLASGEDLHLSCHEVRRLALSLRQVFADATGGLVALRMERSARVICVLVTLLETRVPFIFLREDEDPVSVGAKWLFDGKNLTKLSYNRNEKAVDITEDNELCYFIRTSGTTGMEKLVGVPYSCIEPNIEDFRSKQIGIGTPLKCTLLSVTQDSELLIGGTRQCFISGVLSEEFTATGDVVEVIENEFFIIGRTDDQVKVNGTRCNLAELSTRVASLNGVTFAQFLLYKEKFLVLFVLSNSPLEASMRDIIPEAFIPSKVVYLDRVPVNSNGGYLSYAIFIFYTAVLSSALIPGKADRSQMVALLEKQCSKLMNSQSDMLLFLNKSLDKDVIVVCSHSGVVACIRAEDGYCIWEVNLSCRFEASPELCGQYIAVGGFDGNVYFLSVDTGYIEWRFATGDIVKASCAVDDASCAYVLSYDRNLYKLNPQCMAALFPTLFSFVKTFMHGFDKESFDREVCRDFDSQEITSAIARYEREASALLNDVGCVVGYFMHYIGNAPSFSLKMR</sequence>
<reference evidence="2 3" key="2">
    <citation type="submission" date="2018-11" db="EMBL/GenBank/DDBJ databases">
        <authorList>
            <consortium name="Pathogen Informatics"/>
        </authorList>
    </citation>
    <scope>NUCLEOTIDE SEQUENCE [LARGE SCALE GENOMIC DNA]</scope>
    <source>
        <strain evidence="2 3">Costa Rica</strain>
    </source>
</reference>
<protein>
    <submittedName>
        <fullName evidence="4">AMP-binding domain-containing protein</fullName>
    </submittedName>
</protein>
<dbReference type="PANTHER" id="PTHR44394">
    <property type="entry name" value="BETA-ALANINE-ACTIVATING ENZYME"/>
    <property type="match status" value="1"/>
</dbReference>
<dbReference type="PANTHER" id="PTHR44394:SF1">
    <property type="entry name" value="BETA-ALANINE-ACTIVATING ENZYME"/>
    <property type="match status" value="1"/>
</dbReference>
<dbReference type="OrthoDB" id="5872640at2759"/>
<organism evidence="4">
    <name type="scientific">Angiostrongylus costaricensis</name>
    <name type="common">Nematode worm</name>
    <dbReference type="NCBI Taxonomy" id="334426"/>
    <lineage>
        <taxon>Eukaryota</taxon>
        <taxon>Metazoa</taxon>
        <taxon>Ecdysozoa</taxon>
        <taxon>Nematoda</taxon>
        <taxon>Chromadorea</taxon>
        <taxon>Rhabditida</taxon>
        <taxon>Rhabditina</taxon>
        <taxon>Rhabditomorpha</taxon>
        <taxon>Strongyloidea</taxon>
        <taxon>Metastrongylidae</taxon>
        <taxon>Angiostrongylus</taxon>
    </lineage>
</organism>
<dbReference type="STRING" id="334426.A0A0R3PZ29"/>
<dbReference type="EMBL" id="UYYA01004785">
    <property type="protein sequence ID" value="VDM63348.1"/>
    <property type="molecule type" value="Genomic_DNA"/>
</dbReference>
<evidence type="ECO:0000313" key="4">
    <source>
        <dbReference type="WBParaSite" id="ACOC_0001176201-mRNA-1"/>
    </source>
</evidence>
<reference evidence="4" key="1">
    <citation type="submission" date="2016-04" db="UniProtKB">
        <authorList>
            <consortium name="WormBaseParasite"/>
        </authorList>
    </citation>
    <scope>IDENTIFICATION</scope>
</reference>
<dbReference type="AlphaFoldDB" id="A0A0R3PZ29"/>
<dbReference type="InterPro" id="IPR002372">
    <property type="entry name" value="PQQ_rpt_dom"/>
</dbReference>
<dbReference type="Pfam" id="PF13360">
    <property type="entry name" value="PQQ_2"/>
    <property type="match status" value="1"/>
</dbReference>
<dbReference type="SUPFAM" id="SSF56801">
    <property type="entry name" value="Acetyl-CoA synthetase-like"/>
    <property type="match status" value="1"/>
</dbReference>
<evidence type="ECO:0000313" key="3">
    <source>
        <dbReference type="Proteomes" id="UP000267027"/>
    </source>
</evidence>
<dbReference type="Gene3D" id="2.130.10.10">
    <property type="entry name" value="YVTN repeat-like/Quinoprotein amine dehydrogenase"/>
    <property type="match status" value="1"/>
</dbReference>
<name>A0A0R3PZ29_ANGCS</name>
<evidence type="ECO:0000259" key="1">
    <source>
        <dbReference type="Pfam" id="PF13360"/>
    </source>
</evidence>
<evidence type="ECO:0000313" key="2">
    <source>
        <dbReference type="EMBL" id="VDM63348.1"/>
    </source>
</evidence>
<dbReference type="GO" id="GO:0043041">
    <property type="term" value="P:amino acid activation for nonribosomal peptide biosynthetic process"/>
    <property type="evidence" value="ECO:0007669"/>
    <property type="project" value="TreeGrafter"/>
</dbReference>